<protein>
    <submittedName>
        <fullName evidence="2">Integrase</fullName>
    </submittedName>
</protein>
<dbReference type="GO" id="GO:0003676">
    <property type="term" value="F:nucleic acid binding"/>
    <property type="evidence" value="ECO:0007669"/>
    <property type="project" value="InterPro"/>
</dbReference>
<accession>A0A8S0WQY7</accession>
<dbReference type="SUPFAM" id="SSF53098">
    <property type="entry name" value="Ribonuclease H-like"/>
    <property type="match status" value="1"/>
</dbReference>
<dbReference type="Proteomes" id="UP000494216">
    <property type="component" value="Unassembled WGS sequence"/>
</dbReference>
<keyword evidence="3" id="KW-1185">Reference proteome</keyword>
<gene>
    <name evidence="2" type="ORF">METHB2_490005</name>
</gene>
<reference evidence="2 3" key="1">
    <citation type="submission" date="2020-02" db="EMBL/GenBank/DDBJ databases">
        <authorList>
            <person name="Hogendoorn C."/>
        </authorList>
    </citation>
    <scope>NUCLEOTIDE SEQUENCE [LARGE SCALE GENOMIC DNA]</scope>
    <source>
        <strain evidence="2">METHB21</strain>
    </source>
</reference>
<dbReference type="EMBL" id="CADCXN010000079">
    <property type="protein sequence ID" value="CAA9891699.1"/>
    <property type="molecule type" value="Genomic_DNA"/>
</dbReference>
<dbReference type="AlphaFoldDB" id="A0A8S0WQY7"/>
<evidence type="ECO:0000313" key="2">
    <source>
        <dbReference type="EMBL" id="CAA9891699.1"/>
    </source>
</evidence>
<dbReference type="InterPro" id="IPR036397">
    <property type="entry name" value="RNaseH_sf"/>
</dbReference>
<dbReference type="PROSITE" id="PS50994">
    <property type="entry name" value="INTEGRASE"/>
    <property type="match status" value="1"/>
</dbReference>
<dbReference type="Gene3D" id="3.30.420.10">
    <property type="entry name" value="Ribonuclease H-like superfamily/Ribonuclease H"/>
    <property type="match status" value="1"/>
</dbReference>
<evidence type="ECO:0000313" key="3">
    <source>
        <dbReference type="Proteomes" id="UP000494216"/>
    </source>
</evidence>
<evidence type="ECO:0000259" key="1">
    <source>
        <dbReference type="PROSITE" id="PS50994"/>
    </source>
</evidence>
<dbReference type="InterPro" id="IPR012337">
    <property type="entry name" value="RNaseH-like_sf"/>
</dbReference>
<comment type="caution">
    <text evidence="2">The sequence shown here is derived from an EMBL/GenBank/DDBJ whole genome shotgun (WGS) entry which is preliminary data.</text>
</comment>
<dbReference type="PANTHER" id="PTHR35004:SF7">
    <property type="entry name" value="INTEGRASE PROTEIN"/>
    <property type="match status" value="1"/>
</dbReference>
<dbReference type="PANTHER" id="PTHR35004">
    <property type="entry name" value="TRANSPOSASE RV3428C-RELATED"/>
    <property type="match status" value="1"/>
</dbReference>
<proteinExistence type="predicted"/>
<sequence>MSPSELKHVNAPLWIEPNRGAPTLMLYSIVDDRSGVGYEEYRCVYGEDAESALRFLFNAMAPKSYLPDFPFQGIPDMIYMDCGPVSKSRVFQNVMDALGIIWKTHMPAGKDGRRVTARATGKVERPFRTVKEVHETLYHFHQPQNEAEANLWLQRYLLDYNRKPHRSEPHTRLEDWLANLPANGFREMCSWEQFCRFAREPERHRVGADARISVDGTAYEVAPELAGETVLLLWGLFDTELYVEYDGKRSGPYVPISSPIPLNRYRAFKKTTVDEKADRIRQLADQLGLPIAALTGATDLQLEKPASLPEELPRQPFNAERQEYHYPSKIAAKLAIADDIAKPLAKLTPNDRAFIDSVLAETLERNVVLARTREYFRCQESQGGQHAG</sequence>
<dbReference type="GO" id="GO:0015074">
    <property type="term" value="P:DNA integration"/>
    <property type="evidence" value="ECO:0007669"/>
    <property type="project" value="InterPro"/>
</dbReference>
<name>A0A8S0WQY7_9GAMM</name>
<organism evidence="2 3">
    <name type="scientific">Candidatus Methylobacter favarea</name>
    <dbReference type="NCBI Taxonomy" id="2707345"/>
    <lineage>
        <taxon>Bacteria</taxon>
        <taxon>Pseudomonadati</taxon>
        <taxon>Pseudomonadota</taxon>
        <taxon>Gammaproteobacteria</taxon>
        <taxon>Methylococcales</taxon>
        <taxon>Methylococcaceae</taxon>
        <taxon>Methylobacter</taxon>
    </lineage>
</organism>
<feature type="domain" description="Integrase catalytic" evidence="1">
    <location>
        <begin position="1"/>
        <end position="180"/>
    </location>
</feature>
<dbReference type="InterPro" id="IPR001584">
    <property type="entry name" value="Integrase_cat-core"/>
</dbReference>